<reference evidence="2 3" key="1">
    <citation type="submission" date="2023-05" db="EMBL/GenBank/DDBJ databases">
        <title>Draft genome sequence of Streptomyces sp. B-S-A12 isolated from a cave soil in Thailand.</title>
        <authorList>
            <person name="Chamroensaksri N."/>
            <person name="Muangham S."/>
        </authorList>
    </citation>
    <scope>NUCLEOTIDE SEQUENCE [LARGE SCALE GENOMIC DNA]</scope>
    <source>
        <strain evidence="2 3">B-S-A12</strain>
    </source>
</reference>
<evidence type="ECO:0000256" key="1">
    <source>
        <dbReference type="SAM" id="MobiDB-lite"/>
    </source>
</evidence>
<gene>
    <name evidence="2" type="ORF">QIT00_20445</name>
</gene>
<sequence>MSDSQNATPEEQPEGSAEPDSVTDEVTAPDPDGNDVKPQPRNQVIEVMQIIGQDDEDNPDNDVTLFPKK</sequence>
<proteinExistence type="predicted"/>
<dbReference type="RefSeq" id="WP_282536766.1">
    <property type="nucleotide sequence ID" value="NZ_JASCIS010000020.1"/>
</dbReference>
<protein>
    <submittedName>
        <fullName evidence="2">Uncharacterized protein</fullName>
    </submittedName>
</protein>
<organism evidence="2 3">
    <name type="scientific">Streptomyces luteolus</name>
    <dbReference type="NCBI Taxonomy" id="3043615"/>
    <lineage>
        <taxon>Bacteria</taxon>
        <taxon>Bacillati</taxon>
        <taxon>Actinomycetota</taxon>
        <taxon>Actinomycetes</taxon>
        <taxon>Kitasatosporales</taxon>
        <taxon>Streptomycetaceae</taxon>
        <taxon>Streptomyces</taxon>
    </lineage>
</organism>
<accession>A0ABT6SZ75</accession>
<evidence type="ECO:0000313" key="3">
    <source>
        <dbReference type="Proteomes" id="UP001237105"/>
    </source>
</evidence>
<keyword evidence="3" id="KW-1185">Reference proteome</keyword>
<name>A0ABT6SZ75_9ACTN</name>
<dbReference type="EMBL" id="JASCIS010000020">
    <property type="protein sequence ID" value="MDI3420896.1"/>
    <property type="molecule type" value="Genomic_DNA"/>
</dbReference>
<comment type="caution">
    <text evidence="2">The sequence shown here is derived from an EMBL/GenBank/DDBJ whole genome shotgun (WGS) entry which is preliminary data.</text>
</comment>
<evidence type="ECO:0000313" key="2">
    <source>
        <dbReference type="EMBL" id="MDI3420896.1"/>
    </source>
</evidence>
<feature type="region of interest" description="Disordered" evidence="1">
    <location>
        <begin position="1"/>
        <end position="42"/>
    </location>
</feature>
<dbReference type="Proteomes" id="UP001237105">
    <property type="component" value="Unassembled WGS sequence"/>
</dbReference>